<evidence type="ECO:0000313" key="2">
    <source>
        <dbReference type="Proteomes" id="UP000596660"/>
    </source>
</evidence>
<evidence type="ECO:0008006" key="3">
    <source>
        <dbReference type="Google" id="ProtNLM"/>
    </source>
</evidence>
<keyword evidence="2" id="KW-1185">Reference proteome</keyword>
<reference evidence="1" key="2">
    <citation type="submission" date="2021-03" db="UniProtKB">
        <authorList>
            <consortium name="EnsemblPlants"/>
        </authorList>
    </citation>
    <scope>IDENTIFICATION</scope>
</reference>
<dbReference type="Proteomes" id="UP000596660">
    <property type="component" value="Unplaced"/>
</dbReference>
<dbReference type="PANTHER" id="PTHR33593">
    <property type="entry name" value="DUF1442 FAMILY PROTEIN"/>
    <property type="match status" value="1"/>
</dbReference>
<dbReference type="Pfam" id="PF07279">
    <property type="entry name" value="DUF1442"/>
    <property type="match status" value="1"/>
</dbReference>
<dbReference type="OrthoDB" id="1920785at2759"/>
<proteinExistence type="predicted"/>
<dbReference type="SMR" id="A0A803MTR4"/>
<dbReference type="AlphaFoldDB" id="A0A803MTR4"/>
<name>A0A803MTR4_CHEQI</name>
<protein>
    <recommendedName>
        <fullName evidence="3">DUF1442 family protein</fullName>
    </recommendedName>
</protein>
<accession>A0A803MTR4</accession>
<sequence>MEGKFTNWSAENATKAFLETLKLGIKKPSDEPDVSEFISAIAAGNDAQLMVVTCGEDTSLTTLLALVAAAHQTGGRVACIIRGVEEFQSTMQALGQDTTNLIEFVIGDAERLILEEFKDADFVLNDCKLMNHEAILRAVQVNSGRKCKGAIVLGCNAFCSSSWEWAGVRTQLLPIGEGLLVTRIAGANEMRERGKDGRRGSFGRKSKWVVKVDHHTGEEHVFRVSCPNED</sequence>
<organism evidence="1 2">
    <name type="scientific">Chenopodium quinoa</name>
    <name type="common">Quinoa</name>
    <dbReference type="NCBI Taxonomy" id="63459"/>
    <lineage>
        <taxon>Eukaryota</taxon>
        <taxon>Viridiplantae</taxon>
        <taxon>Streptophyta</taxon>
        <taxon>Embryophyta</taxon>
        <taxon>Tracheophyta</taxon>
        <taxon>Spermatophyta</taxon>
        <taxon>Magnoliopsida</taxon>
        <taxon>eudicotyledons</taxon>
        <taxon>Gunneridae</taxon>
        <taxon>Pentapetalae</taxon>
        <taxon>Caryophyllales</taxon>
        <taxon>Chenopodiaceae</taxon>
        <taxon>Chenopodioideae</taxon>
        <taxon>Atripliceae</taxon>
        <taxon>Chenopodium</taxon>
    </lineage>
</organism>
<dbReference type="PANTHER" id="PTHR33593:SF3">
    <property type="entry name" value="DUF1442 FAMILY PROTEIN"/>
    <property type="match status" value="1"/>
</dbReference>
<dbReference type="EnsemblPlants" id="AUR62035055-RA">
    <property type="protein sequence ID" value="AUR62035055-RA:cds"/>
    <property type="gene ID" value="AUR62035055"/>
</dbReference>
<reference evidence="1" key="1">
    <citation type="journal article" date="2017" name="Nature">
        <title>The genome of Chenopodium quinoa.</title>
        <authorList>
            <person name="Jarvis D.E."/>
            <person name="Ho Y.S."/>
            <person name="Lightfoot D.J."/>
            <person name="Schmoeckel S.M."/>
            <person name="Li B."/>
            <person name="Borm T.J.A."/>
            <person name="Ohyanagi H."/>
            <person name="Mineta K."/>
            <person name="Michell C.T."/>
            <person name="Saber N."/>
            <person name="Kharbatia N.M."/>
            <person name="Rupper R.R."/>
            <person name="Sharp A.R."/>
            <person name="Dally N."/>
            <person name="Boughton B.A."/>
            <person name="Woo Y.H."/>
            <person name="Gao G."/>
            <person name="Schijlen E.G.W.M."/>
            <person name="Guo X."/>
            <person name="Momin A.A."/>
            <person name="Negrao S."/>
            <person name="Al-Babili S."/>
            <person name="Gehring C."/>
            <person name="Roessner U."/>
            <person name="Jung C."/>
            <person name="Murphy K."/>
            <person name="Arold S.T."/>
            <person name="Gojobori T."/>
            <person name="van der Linden C.G."/>
            <person name="van Loo E.N."/>
            <person name="Jellen E.N."/>
            <person name="Maughan P.J."/>
            <person name="Tester M."/>
        </authorList>
    </citation>
    <scope>NUCLEOTIDE SEQUENCE [LARGE SCALE GENOMIC DNA]</scope>
    <source>
        <strain evidence="1">cv. PI 614886</strain>
    </source>
</reference>
<dbReference type="KEGG" id="cqi:110693216"/>
<evidence type="ECO:0000313" key="1">
    <source>
        <dbReference type="EnsemblPlants" id="AUR62035055-RA:cds"/>
    </source>
</evidence>
<gene>
    <name evidence="1" type="primary">LOC110697369</name>
</gene>
<dbReference type="Gramene" id="AUR62035055-RA">
    <property type="protein sequence ID" value="AUR62035055-RA:cds"/>
    <property type="gene ID" value="AUR62035055"/>
</dbReference>
<dbReference type="OMA" id="EIHHIQF"/>
<dbReference type="InterPro" id="IPR009902">
    <property type="entry name" value="DUF1442"/>
</dbReference>